<keyword evidence="3" id="KW-1185">Reference proteome</keyword>
<dbReference type="PANTHER" id="PTHR37017">
    <property type="entry name" value="AB HYDROLASE-1 DOMAIN-CONTAINING PROTEIN-RELATED"/>
    <property type="match status" value="1"/>
</dbReference>
<name>A0AAJ0LV02_9PEZI</name>
<dbReference type="AlphaFoldDB" id="A0AAJ0LV02"/>
<dbReference type="EMBL" id="JAWDJX010000005">
    <property type="protein sequence ID" value="KAK3056573.1"/>
    <property type="molecule type" value="Genomic_DNA"/>
</dbReference>
<protein>
    <recommendedName>
        <fullName evidence="1">AB hydrolase-1 domain-containing protein</fullName>
    </recommendedName>
</protein>
<evidence type="ECO:0000313" key="3">
    <source>
        <dbReference type="Proteomes" id="UP001271007"/>
    </source>
</evidence>
<dbReference type="Gene3D" id="3.40.50.1820">
    <property type="entry name" value="alpha/beta hydrolase"/>
    <property type="match status" value="1"/>
</dbReference>
<comment type="caution">
    <text evidence="2">The sequence shown here is derived from an EMBL/GenBank/DDBJ whole genome shotgun (WGS) entry which is preliminary data.</text>
</comment>
<sequence>MSKPSILFFPGSFVLVSGYQPIFAAVTKVGYEIKGIHPPSIGPRSREGREGPGPTMYDDANVVAQEVEKLAEQGKDVILFGHSYGGGPISQSTKGLSKEERKAQGKEGGIVRLAYITAVIPAIGKSAQDVLHGTREEGDMPVSVNENGWVLQSDPAATARFVAQKLPPEQGEAVVRGFAKHSGASFGSQLTHQGYKDIPVSYLFCEDDLCVPPGVQRAGIDMIEQVSGKKVDVTSIKADHCPNLSFEEETIFWVLDVAKKVEKDG</sequence>
<reference evidence="2" key="1">
    <citation type="submission" date="2023-04" db="EMBL/GenBank/DDBJ databases">
        <title>Black Yeasts Isolated from many extreme environments.</title>
        <authorList>
            <person name="Coleine C."/>
            <person name="Stajich J.E."/>
            <person name="Selbmann L."/>
        </authorList>
    </citation>
    <scope>NUCLEOTIDE SEQUENCE</scope>
    <source>
        <strain evidence="2">CCFEE 5312</strain>
    </source>
</reference>
<gene>
    <name evidence="2" type="ORF">LTR09_002366</name>
</gene>
<accession>A0AAJ0LV02</accession>
<dbReference type="SUPFAM" id="SSF53474">
    <property type="entry name" value="alpha/beta-Hydrolases"/>
    <property type="match status" value="1"/>
</dbReference>
<proteinExistence type="predicted"/>
<dbReference type="Pfam" id="PF12697">
    <property type="entry name" value="Abhydrolase_6"/>
    <property type="match status" value="1"/>
</dbReference>
<dbReference type="InterPro" id="IPR029058">
    <property type="entry name" value="AB_hydrolase_fold"/>
</dbReference>
<dbReference type="Proteomes" id="UP001271007">
    <property type="component" value="Unassembled WGS sequence"/>
</dbReference>
<dbReference type="InterPro" id="IPR000073">
    <property type="entry name" value="AB_hydrolase_1"/>
</dbReference>
<organism evidence="2 3">
    <name type="scientific">Extremus antarcticus</name>
    <dbReference type="NCBI Taxonomy" id="702011"/>
    <lineage>
        <taxon>Eukaryota</taxon>
        <taxon>Fungi</taxon>
        <taxon>Dikarya</taxon>
        <taxon>Ascomycota</taxon>
        <taxon>Pezizomycotina</taxon>
        <taxon>Dothideomycetes</taxon>
        <taxon>Dothideomycetidae</taxon>
        <taxon>Mycosphaerellales</taxon>
        <taxon>Extremaceae</taxon>
        <taxon>Extremus</taxon>
    </lineage>
</organism>
<feature type="domain" description="AB hydrolase-1" evidence="1">
    <location>
        <begin position="44"/>
        <end position="248"/>
    </location>
</feature>
<dbReference type="PANTHER" id="PTHR37017:SF13">
    <property type="entry name" value="AB HYDROLASE-1 DOMAIN-CONTAINING PROTEIN"/>
    <property type="match status" value="1"/>
</dbReference>
<dbReference type="InterPro" id="IPR052897">
    <property type="entry name" value="Sec-Metab_Biosynth_Hydrolase"/>
</dbReference>
<evidence type="ECO:0000259" key="1">
    <source>
        <dbReference type="Pfam" id="PF12697"/>
    </source>
</evidence>
<evidence type="ECO:0000313" key="2">
    <source>
        <dbReference type="EMBL" id="KAK3056573.1"/>
    </source>
</evidence>